<evidence type="ECO:0000256" key="3">
    <source>
        <dbReference type="ARBA" id="ARBA00022692"/>
    </source>
</evidence>
<evidence type="ECO:0000259" key="8">
    <source>
        <dbReference type="Pfam" id="PF00892"/>
    </source>
</evidence>
<dbReference type="InterPro" id="IPR037185">
    <property type="entry name" value="EmrE-like"/>
</dbReference>
<feature type="transmembrane region" description="Helical" evidence="7">
    <location>
        <begin position="205"/>
        <end position="225"/>
    </location>
</feature>
<evidence type="ECO:0000256" key="4">
    <source>
        <dbReference type="ARBA" id="ARBA00022989"/>
    </source>
</evidence>
<evidence type="ECO:0000256" key="6">
    <source>
        <dbReference type="SAM" id="MobiDB-lite"/>
    </source>
</evidence>
<feature type="transmembrane region" description="Helical" evidence="7">
    <location>
        <begin position="93"/>
        <end position="114"/>
    </location>
</feature>
<feature type="transmembrane region" description="Helical" evidence="7">
    <location>
        <begin position="32"/>
        <end position="52"/>
    </location>
</feature>
<comment type="subcellular location">
    <subcellularLocation>
        <location evidence="1">Cell membrane</location>
        <topology evidence="1">Multi-pass membrane protein</topology>
    </subcellularLocation>
</comment>
<feature type="transmembrane region" description="Helical" evidence="7">
    <location>
        <begin position="64"/>
        <end position="87"/>
    </location>
</feature>
<evidence type="ECO:0000256" key="5">
    <source>
        <dbReference type="ARBA" id="ARBA00023136"/>
    </source>
</evidence>
<feature type="transmembrane region" description="Helical" evidence="7">
    <location>
        <begin position="121"/>
        <end position="140"/>
    </location>
</feature>
<feature type="compositionally biased region" description="Basic and acidic residues" evidence="6">
    <location>
        <begin position="283"/>
        <end position="311"/>
    </location>
</feature>
<feature type="domain" description="EamA" evidence="8">
    <location>
        <begin position="4"/>
        <end position="137"/>
    </location>
</feature>
<feature type="transmembrane region" description="Helical" evidence="7">
    <location>
        <begin position="178"/>
        <end position="199"/>
    </location>
</feature>
<organism evidence="9">
    <name type="scientific">freshwater metagenome</name>
    <dbReference type="NCBI Taxonomy" id="449393"/>
    <lineage>
        <taxon>unclassified sequences</taxon>
        <taxon>metagenomes</taxon>
        <taxon>ecological metagenomes</taxon>
    </lineage>
</organism>
<keyword evidence="3 7" id="KW-0812">Transmembrane</keyword>
<dbReference type="PANTHER" id="PTHR42920">
    <property type="entry name" value="OS03G0707200 PROTEIN-RELATED"/>
    <property type="match status" value="1"/>
</dbReference>
<protein>
    <submittedName>
        <fullName evidence="9">Unannotated protein</fullName>
    </submittedName>
</protein>
<feature type="transmembrane region" description="Helical" evidence="7">
    <location>
        <begin position="237"/>
        <end position="255"/>
    </location>
</feature>
<accession>A0A6J5YF11</accession>
<dbReference type="InterPro" id="IPR000620">
    <property type="entry name" value="EamA_dom"/>
</dbReference>
<dbReference type="GO" id="GO:0005886">
    <property type="term" value="C:plasma membrane"/>
    <property type="evidence" value="ECO:0007669"/>
    <property type="project" value="UniProtKB-SubCell"/>
</dbReference>
<feature type="domain" description="EamA" evidence="8">
    <location>
        <begin position="146"/>
        <end position="278"/>
    </location>
</feature>
<proteinExistence type="predicted"/>
<evidence type="ECO:0000256" key="2">
    <source>
        <dbReference type="ARBA" id="ARBA00022475"/>
    </source>
</evidence>
<keyword evidence="2" id="KW-1003">Cell membrane</keyword>
<reference evidence="9" key="1">
    <citation type="submission" date="2020-05" db="EMBL/GenBank/DDBJ databases">
        <authorList>
            <person name="Chiriac C."/>
            <person name="Salcher M."/>
            <person name="Ghai R."/>
            <person name="Kavagutti S V."/>
        </authorList>
    </citation>
    <scope>NUCLEOTIDE SEQUENCE</scope>
</reference>
<dbReference type="PANTHER" id="PTHR42920:SF11">
    <property type="entry name" value="INNER MEMBRANE PROTEIN YTFF"/>
    <property type="match status" value="1"/>
</dbReference>
<evidence type="ECO:0000313" key="9">
    <source>
        <dbReference type="EMBL" id="CAB4324720.1"/>
    </source>
</evidence>
<dbReference type="SUPFAM" id="SSF103481">
    <property type="entry name" value="Multidrug resistance efflux transporter EmrE"/>
    <property type="match status" value="2"/>
</dbReference>
<dbReference type="InterPro" id="IPR051258">
    <property type="entry name" value="Diverse_Substrate_Transporter"/>
</dbReference>
<feature type="region of interest" description="Disordered" evidence="6">
    <location>
        <begin position="283"/>
        <end position="320"/>
    </location>
</feature>
<dbReference type="EMBL" id="CAFBNC010000159">
    <property type="protein sequence ID" value="CAB4955197.1"/>
    <property type="molecule type" value="Genomic_DNA"/>
</dbReference>
<dbReference type="AlphaFoldDB" id="A0A6J5YF11"/>
<feature type="transmembrane region" description="Helical" evidence="7">
    <location>
        <begin position="146"/>
        <end position="166"/>
    </location>
</feature>
<evidence type="ECO:0000313" key="10">
    <source>
        <dbReference type="EMBL" id="CAB4955197.1"/>
    </source>
</evidence>
<dbReference type="EMBL" id="CAEMXZ010000203">
    <property type="protein sequence ID" value="CAB4324720.1"/>
    <property type="molecule type" value="Genomic_DNA"/>
</dbReference>
<keyword evidence="4 7" id="KW-1133">Transmembrane helix</keyword>
<evidence type="ECO:0000256" key="1">
    <source>
        <dbReference type="ARBA" id="ARBA00004651"/>
    </source>
</evidence>
<sequence length="343" mass="36075">MSRRGVIRCLVAAVLFGASAPAASRLAGDMPTLVLAGLLYLGAALAVLPVVVRRRPTSAGLRSGWRLLAIAVAFGGAIGPALMVAGLSRAPAATVSLLLNFELVATIFIAAVFFREQLGRRLLSAVALIAGAGVILVLQPGVGFDIGGLFVVGACICWGIDNSITARIDQLSPEQVTFVKGAFAGMFNLVLGLVLVSHVDITARQIVAALVIGALGYGLSITLWVKGARDLGAARGQVLFATAPFIGAIVSWTFLGESISAVQLIAVPLAAAGVALSLRTSHEHTHQHEVMAHEHEHDHSDDIHHQDHSHPDAFVGRHSHRHAHGEIAHAHSHVPNLHHHHQH</sequence>
<gene>
    <name evidence="9" type="ORF">UFOPK1392_02496</name>
    <name evidence="10" type="ORF">UFOPK3733_02114</name>
</gene>
<evidence type="ECO:0000256" key="7">
    <source>
        <dbReference type="SAM" id="Phobius"/>
    </source>
</evidence>
<name>A0A6J5YF11_9ZZZZ</name>
<keyword evidence="5 7" id="KW-0472">Membrane</keyword>
<dbReference type="Pfam" id="PF00892">
    <property type="entry name" value="EamA"/>
    <property type="match status" value="2"/>
</dbReference>
<feature type="transmembrane region" description="Helical" evidence="7">
    <location>
        <begin position="261"/>
        <end position="278"/>
    </location>
</feature>